<dbReference type="AlphaFoldDB" id="A0A1H9WDU9"/>
<evidence type="ECO:0000313" key="3">
    <source>
        <dbReference type="Proteomes" id="UP000199028"/>
    </source>
</evidence>
<proteinExistence type="predicted"/>
<evidence type="ECO:0000256" key="1">
    <source>
        <dbReference type="SAM" id="MobiDB-lite"/>
    </source>
</evidence>
<dbReference type="OrthoDB" id="674225at2"/>
<gene>
    <name evidence="2" type="ORF">SAMN05216195_111273</name>
</gene>
<reference evidence="3" key="1">
    <citation type="submission" date="2016-10" db="EMBL/GenBank/DDBJ databases">
        <authorList>
            <person name="Varghese N."/>
            <person name="Submissions S."/>
        </authorList>
    </citation>
    <scope>NUCLEOTIDE SEQUENCE [LARGE SCALE GENOMIC DNA]</scope>
    <source>
        <strain evidence="3">CGMCC 4.578</strain>
    </source>
</reference>
<dbReference type="RefSeq" id="WP_114773820.1">
    <property type="nucleotide sequence ID" value="NZ_FOFT01000011.1"/>
</dbReference>
<evidence type="ECO:0000313" key="2">
    <source>
        <dbReference type="EMBL" id="SES32090.1"/>
    </source>
</evidence>
<dbReference type="EMBL" id="FOFT01000011">
    <property type="protein sequence ID" value="SES32090.1"/>
    <property type="molecule type" value="Genomic_DNA"/>
</dbReference>
<feature type="region of interest" description="Disordered" evidence="1">
    <location>
        <begin position="117"/>
        <end position="136"/>
    </location>
</feature>
<organism evidence="2 3">
    <name type="scientific">Lentzea flaviverrucosa</name>
    <dbReference type="NCBI Taxonomy" id="200379"/>
    <lineage>
        <taxon>Bacteria</taxon>
        <taxon>Bacillati</taxon>
        <taxon>Actinomycetota</taxon>
        <taxon>Actinomycetes</taxon>
        <taxon>Pseudonocardiales</taxon>
        <taxon>Pseudonocardiaceae</taxon>
        <taxon>Lentzea</taxon>
    </lineage>
</organism>
<sequence>MGSYAWLELHDFECRACGRLSCFEFQHKWGNLDCVTWYALGDKLTWDGVTYGEEGHRLVVASGIAANSCTHCGGPDDGQDYLDIFVENDVITAAQWSDWEYEEPFAVIEDYPPGLPRVSPRSGSADPPCAHGCPRR</sequence>
<dbReference type="Proteomes" id="UP000199028">
    <property type="component" value="Unassembled WGS sequence"/>
</dbReference>
<accession>A0A1H9WDU9</accession>
<protein>
    <submittedName>
        <fullName evidence="2">Uncharacterized protein</fullName>
    </submittedName>
</protein>
<keyword evidence="3" id="KW-1185">Reference proteome</keyword>
<name>A0A1H9WDU9_9PSEU</name>